<dbReference type="SMART" id="SM00451">
    <property type="entry name" value="ZnF_U1"/>
    <property type="match status" value="2"/>
</dbReference>
<protein>
    <recommendedName>
        <fullName evidence="2">C2H2-type domain-containing protein</fullName>
    </recommendedName>
</protein>
<evidence type="ECO:0000313" key="3">
    <source>
        <dbReference type="EMBL" id="KAK1425765.1"/>
    </source>
</evidence>
<reference evidence="3" key="1">
    <citation type="journal article" date="2023" name="bioRxiv">
        <title>Improved chromosome-level genome assembly for marigold (Tagetes erecta).</title>
        <authorList>
            <person name="Jiang F."/>
            <person name="Yuan L."/>
            <person name="Wang S."/>
            <person name="Wang H."/>
            <person name="Xu D."/>
            <person name="Wang A."/>
            <person name="Fan W."/>
        </authorList>
    </citation>
    <scope>NUCLEOTIDE SEQUENCE</scope>
    <source>
        <strain evidence="3">WSJ</strain>
        <tissue evidence="3">Leaf</tissue>
    </source>
</reference>
<sequence length="221" mass="24935">MIHLFIGKRSSSFPPIYVSPISFNWSSQVSIQYVIIYSTCLDSYNTIPRSEIVKMDEEMIKLCNVMSVELALKRELEYRKKMEALKSQHQNDLNPLIPAQGPPTQARKEDAELAPSDSQKSPMLQFSSSSQAFKGKPAFSCKACRLTFGSVFYLSCHIEGQQHKVVISQMKTKRETMSNPICCELCNSSCSSLGQLEAHLNGSRHTSLDSNSIRSWKRTKI</sequence>
<feature type="domain" description="C2H2-type" evidence="2">
    <location>
        <begin position="141"/>
        <end position="163"/>
    </location>
</feature>
<dbReference type="InterPro" id="IPR003604">
    <property type="entry name" value="Matrin/U1-like-C_Znf_C2H2"/>
</dbReference>
<feature type="region of interest" description="Disordered" evidence="1">
    <location>
        <begin position="92"/>
        <end position="126"/>
    </location>
</feature>
<dbReference type="PROSITE" id="PS00028">
    <property type="entry name" value="ZINC_FINGER_C2H2_1"/>
    <property type="match status" value="2"/>
</dbReference>
<dbReference type="EMBL" id="JAUHHV010000005">
    <property type="protein sequence ID" value="KAK1425765.1"/>
    <property type="molecule type" value="Genomic_DNA"/>
</dbReference>
<evidence type="ECO:0000259" key="2">
    <source>
        <dbReference type="PROSITE" id="PS00028"/>
    </source>
</evidence>
<evidence type="ECO:0000313" key="4">
    <source>
        <dbReference type="Proteomes" id="UP001229421"/>
    </source>
</evidence>
<dbReference type="InterPro" id="IPR013087">
    <property type="entry name" value="Znf_C2H2_type"/>
</dbReference>
<feature type="domain" description="C2H2-type" evidence="2">
    <location>
        <begin position="182"/>
        <end position="205"/>
    </location>
</feature>
<organism evidence="3 4">
    <name type="scientific">Tagetes erecta</name>
    <name type="common">African marigold</name>
    <dbReference type="NCBI Taxonomy" id="13708"/>
    <lineage>
        <taxon>Eukaryota</taxon>
        <taxon>Viridiplantae</taxon>
        <taxon>Streptophyta</taxon>
        <taxon>Embryophyta</taxon>
        <taxon>Tracheophyta</taxon>
        <taxon>Spermatophyta</taxon>
        <taxon>Magnoliopsida</taxon>
        <taxon>eudicotyledons</taxon>
        <taxon>Gunneridae</taxon>
        <taxon>Pentapetalae</taxon>
        <taxon>asterids</taxon>
        <taxon>campanulids</taxon>
        <taxon>Asterales</taxon>
        <taxon>Asteraceae</taxon>
        <taxon>Asteroideae</taxon>
        <taxon>Heliantheae alliance</taxon>
        <taxon>Tageteae</taxon>
        <taxon>Tagetes</taxon>
    </lineage>
</organism>
<keyword evidence="4" id="KW-1185">Reference proteome</keyword>
<evidence type="ECO:0000256" key="1">
    <source>
        <dbReference type="SAM" id="MobiDB-lite"/>
    </source>
</evidence>
<dbReference type="GO" id="GO:0008270">
    <property type="term" value="F:zinc ion binding"/>
    <property type="evidence" value="ECO:0007669"/>
    <property type="project" value="InterPro"/>
</dbReference>
<dbReference type="Proteomes" id="UP001229421">
    <property type="component" value="Unassembled WGS sequence"/>
</dbReference>
<dbReference type="InterPro" id="IPR036236">
    <property type="entry name" value="Znf_C2H2_sf"/>
</dbReference>
<proteinExistence type="predicted"/>
<dbReference type="AlphaFoldDB" id="A0AAD8KMG3"/>
<accession>A0AAD8KMG3</accession>
<dbReference type="GO" id="GO:0003676">
    <property type="term" value="F:nucleic acid binding"/>
    <property type="evidence" value="ECO:0007669"/>
    <property type="project" value="InterPro"/>
</dbReference>
<dbReference type="SUPFAM" id="SSF57667">
    <property type="entry name" value="beta-beta-alpha zinc fingers"/>
    <property type="match status" value="2"/>
</dbReference>
<gene>
    <name evidence="3" type="ORF">QVD17_21123</name>
</gene>
<dbReference type="Gene3D" id="3.30.160.60">
    <property type="entry name" value="Classic Zinc Finger"/>
    <property type="match status" value="1"/>
</dbReference>
<comment type="caution">
    <text evidence="3">The sequence shown here is derived from an EMBL/GenBank/DDBJ whole genome shotgun (WGS) entry which is preliminary data.</text>
</comment>
<feature type="compositionally biased region" description="Polar residues" evidence="1">
    <location>
        <begin position="116"/>
        <end position="126"/>
    </location>
</feature>
<dbReference type="Pfam" id="PF12874">
    <property type="entry name" value="zf-met"/>
    <property type="match status" value="2"/>
</dbReference>
<dbReference type="SMART" id="SM00355">
    <property type="entry name" value="ZnF_C2H2"/>
    <property type="match status" value="2"/>
</dbReference>
<name>A0AAD8KMG3_TARER</name>